<evidence type="ECO:0000259" key="1">
    <source>
        <dbReference type="Pfam" id="PF01370"/>
    </source>
</evidence>
<dbReference type="Gene3D" id="3.40.50.720">
    <property type="entry name" value="NAD(P)-binding Rossmann-like Domain"/>
    <property type="match status" value="1"/>
</dbReference>
<comment type="caution">
    <text evidence="2">The sequence shown here is derived from an EMBL/GenBank/DDBJ whole genome shotgun (WGS) entry which is preliminary data.</text>
</comment>
<dbReference type="PANTHER" id="PTHR12126">
    <property type="entry name" value="NADH-UBIQUINONE OXIDOREDUCTASE 39 KDA SUBUNIT-RELATED"/>
    <property type="match status" value="1"/>
</dbReference>
<sequence>MRIAVAGGTGLVGRYVVDALGRAGHEPVVLARACGVDLVSGAGLDDALVGVGAVIDVGNVTTTRKRPAVAYFTASTTRLLAAGRRAGVGHHVALSIVGVDRVDFGYYLGKRRQEELVLAAGTPSSVLRATQFHEFAGQVLDRARGPVAVVPRMTVQPVAASEVAEALVALAAGPAVGMAPELAGPQREELVDLARRVQWTRGGAGGRRQRLLAVRLPGAAGRAMAGGALLPTGPGPRGQQTFTEWLAAAEEPPAAA</sequence>
<dbReference type="RefSeq" id="WP_380504617.1">
    <property type="nucleotide sequence ID" value="NZ_JBHEZX010000003.1"/>
</dbReference>
<protein>
    <submittedName>
        <fullName evidence="2">SDR family oxidoreductase</fullName>
    </submittedName>
</protein>
<proteinExistence type="predicted"/>
<dbReference type="SUPFAM" id="SSF51735">
    <property type="entry name" value="NAD(P)-binding Rossmann-fold domains"/>
    <property type="match status" value="1"/>
</dbReference>
<name>A0ABV6V6E8_9ACTN</name>
<dbReference type="EMBL" id="JBHEZX010000003">
    <property type="protein sequence ID" value="MFC1409253.1"/>
    <property type="molecule type" value="Genomic_DNA"/>
</dbReference>
<feature type="domain" description="NAD-dependent epimerase/dehydratase" evidence="1">
    <location>
        <begin position="3"/>
        <end position="94"/>
    </location>
</feature>
<keyword evidence="3" id="KW-1185">Reference proteome</keyword>
<dbReference type="PANTHER" id="PTHR12126:SF11">
    <property type="entry name" value="NADH DEHYDROGENASE [UBIQUINONE] 1 ALPHA SUBCOMPLEX SUBUNIT 9, MITOCHONDRIAL"/>
    <property type="match status" value="1"/>
</dbReference>
<organism evidence="2 3">
    <name type="scientific">Streptacidiphilus alkalitolerans</name>
    <dbReference type="NCBI Taxonomy" id="3342712"/>
    <lineage>
        <taxon>Bacteria</taxon>
        <taxon>Bacillati</taxon>
        <taxon>Actinomycetota</taxon>
        <taxon>Actinomycetes</taxon>
        <taxon>Kitasatosporales</taxon>
        <taxon>Streptomycetaceae</taxon>
        <taxon>Streptacidiphilus</taxon>
    </lineage>
</organism>
<accession>A0ABV6V6E8</accession>
<dbReference type="InterPro" id="IPR036291">
    <property type="entry name" value="NAD(P)-bd_dom_sf"/>
</dbReference>
<evidence type="ECO:0000313" key="3">
    <source>
        <dbReference type="Proteomes" id="UP001592582"/>
    </source>
</evidence>
<dbReference type="InterPro" id="IPR051207">
    <property type="entry name" value="ComplexI_NDUFA9_subunit"/>
</dbReference>
<dbReference type="InterPro" id="IPR001509">
    <property type="entry name" value="Epimerase_deHydtase"/>
</dbReference>
<dbReference type="Proteomes" id="UP001592582">
    <property type="component" value="Unassembled WGS sequence"/>
</dbReference>
<evidence type="ECO:0000313" key="2">
    <source>
        <dbReference type="EMBL" id="MFC1409253.1"/>
    </source>
</evidence>
<reference evidence="2 3" key="1">
    <citation type="submission" date="2024-09" db="EMBL/GenBank/DDBJ databases">
        <authorList>
            <person name="Lee S.D."/>
        </authorList>
    </citation>
    <scope>NUCLEOTIDE SEQUENCE [LARGE SCALE GENOMIC DNA]</scope>
    <source>
        <strain evidence="2 3">N1-1</strain>
    </source>
</reference>
<dbReference type="Pfam" id="PF01370">
    <property type="entry name" value="Epimerase"/>
    <property type="match status" value="1"/>
</dbReference>
<gene>
    <name evidence="2" type="ORF">ACEZDG_08155</name>
</gene>